<dbReference type="PIRSF" id="PIRSF017811">
    <property type="entry name" value="CDK_inhib_pln"/>
    <property type="match status" value="1"/>
</dbReference>
<feature type="domain" description="Cyclin-dependent kinase inhibitor" evidence="7">
    <location>
        <begin position="173"/>
        <end position="218"/>
    </location>
</feature>
<organism evidence="8 9">
    <name type="scientific">Capsicum annuum</name>
    <name type="common">Capsicum pepper</name>
    <dbReference type="NCBI Taxonomy" id="4072"/>
    <lineage>
        <taxon>Eukaryota</taxon>
        <taxon>Viridiplantae</taxon>
        <taxon>Streptophyta</taxon>
        <taxon>Embryophyta</taxon>
        <taxon>Tracheophyta</taxon>
        <taxon>Spermatophyta</taxon>
        <taxon>Magnoliopsida</taxon>
        <taxon>eudicotyledons</taxon>
        <taxon>Gunneridae</taxon>
        <taxon>Pentapetalae</taxon>
        <taxon>asterids</taxon>
        <taxon>lamiids</taxon>
        <taxon>Solanales</taxon>
        <taxon>Solanaceae</taxon>
        <taxon>Solanoideae</taxon>
        <taxon>Capsiceae</taxon>
        <taxon>Capsicum</taxon>
    </lineage>
</organism>
<proteinExistence type="inferred from homology"/>
<dbReference type="GO" id="GO:0005634">
    <property type="term" value="C:nucleus"/>
    <property type="evidence" value="ECO:0000318"/>
    <property type="project" value="GO_Central"/>
</dbReference>
<evidence type="ECO:0000256" key="6">
    <source>
        <dbReference type="SAM" id="MobiDB-lite"/>
    </source>
</evidence>
<evidence type="ECO:0000256" key="2">
    <source>
        <dbReference type="ARBA" id="ARBA00010274"/>
    </source>
</evidence>
<dbReference type="EMBL" id="AYRZ02000012">
    <property type="protein sequence ID" value="PHT66893.1"/>
    <property type="molecule type" value="Genomic_DNA"/>
</dbReference>
<evidence type="ECO:0000256" key="4">
    <source>
        <dbReference type="ARBA" id="ARBA00023306"/>
    </source>
</evidence>
<dbReference type="GO" id="GO:0051726">
    <property type="term" value="P:regulation of cell cycle"/>
    <property type="evidence" value="ECO:0007669"/>
    <property type="project" value="InterPro"/>
</dbReference>
<dbReference type="Pfam" id="PF02234">
    <property type="entry name" value="CDI"/>
    <property type="match status" value="1"/>
</dbReference>
<evidence type="ECO:0000259" key="7">
    <source>
        <dbReference type="Pfam" id="PF02234"/>
    </source>
</evidence>
<keyword evidence="3 5" id="KW-0649">Protein kinase inhibitor</keyword>
<evidence type="ECO:0000256" key="5">
    <source>
        <dbReference type="PIRNR" id="PIRNR017811"/>
    </source>
</evidence>
<feature type="region of interest" description="Disordered" evidence="6">
    <location>
        <begin position="71"/>
        <end position="182"/>
    </location>
</feature>
<dbReference type="InterPro" id="IPR044898">
    <property type="entry name" value="CDI_dom_sf"/>
</dbReference>
<dbReference type="Proteomes" id="UP000222542">
    <property type="component" value="Unassembled WGS sequence"/>
</dbReference>
<dbReference type="GO" id="GO:0004861">
    <property type="term" value="F:cyclin-dependent protein serine/threonine kinase inhibitor activity"/>
    <property type="evidence" value="ECO:0000318"/>
    <property type="project" value="GO_Central"/>
</dbReference>
<evidence type="ECO:0000313" key="8">
    <source>
        <dbReference type="EMBL" id="PHT66893.1"/>
    </source>
</evidence>
<protein>
    <recommendedName>
        <fullName evidence="5">Cyclin-dependent kinase inhibitor</fullName>
    </recommendedName>
</protein>
<dbReference type="OMA" id="RMETSIC"/>
<dbReference type="AlphaFoldDB" id="A0A1U8FE52"/>
<keyword evidence="9" id="KW-1185">Reference proteome</keyword>
<dbReference type="PANTHER" id="PTHR46776">
    <property type="entry name" value="CYCLIN-DEPENDENT KINASE INHIBITOR 4-RELATED"/>
    <property type="match status" value="1"/>
</dbReference>
<name>A0A1U8FE52_CAPAN</name>
<comment type="similarity">
    <text evidence="2 5">Belongs to the CDI family. ICK/KRP subfamily.</text>
</comment>
<keyword evidence="4" id="KW-0131">Cell cycle</keyword>
<dbReference type="STRING" id="4072.A0A1U8FE52"/>
<evidence type="ECO:0000256" key="3">
    <source>
        <dbReference type="ARBA" id="ARBA00023013"/>
    </source>
</evidence>
<comment type="caution">
    <text evidence="8">The sequence shown here is derived from an EMBL/GenBank/DDBJ whole genome shotgun (WGS) entry which is preliminary data.</text>
</comment>
<dbReference type="OrthoDB" id="6373236at2759"/>
<dbReference type="Gramene" id="PHT66893">
    <property type="protein sequence ID" value="PHT66893"/>
    <property type="gene ID" value="T459_31318"/>
</dbReference>
<evidence type="ECO:0000256" key="1">
    <source>
        <dbReference type="ARBA" id="ARBA00004642"/>
    </source>
</evidence>
<dbReference type="GO" id="GO:0005654">
    <property type="term" value="C:nucleoplasm"/>
    <property type="evidence" value="ECO:0007669"/>
    <property type="project" value="UniProtKB-SubCell"/>
</dbReference>
<feature type="compositionally biased region" description="Basic and acidic residues" evidence="6">
    <location>
        <begin position="77"/>
        <end position="101"/>
    </location>
</feature>
<evidence type="ECO:0000313" key="9">
    <source>
        <dbReference type="Proteomes" id="UP000222542"/>
    </source>
</evidence>
<sequence length="220" mass="24565">MGKYMRKSSKKPEVGVLDVSPLGVCTRAKVKQLQNSNSAAVAGVDVDGGGYMQLRSTRRLEKPKPFVGFERKRRKCPLKDQEGHSWNSGDEKKEEIQEKMNEININGGGGGDDAGVEASCGENLMEFERAARETTPSSLIRNPDSVRTPPGSSNRRNYAEANGRVPYAAGRDIPPTTRDMNDFFAGPEEKQQREFIEKYNFDPVNEKPLPGRYEWVKIDP</sequence>
<reference evidence="8 9" key="1">
    <citation type="journal article" date="2014" name="Nat. Genet.">
        <title>Genome sequence of the hot pepper provides insights into the evolution of pungency in Capsicum species.</title>
        <authorList>
            <person name="Kim S."/>
            <person name="Park M."/>
            <person name="Yeom S.I."/>
            <person name="Kim Y.M."/>
            <person name="Lee J.M."/>
            <person name="Lee H.A."/>
            <person name="Seo E."/>
            <person name="Choi J."/>
            <person name="Cheong K."/>
            <person name="Kim K.T."/>
            <person name="Jung K."/>
            <person name="Lee G.W."/>
            <person name="Oh S.K."/>
            <person name="Bae C."/>
            <person name="Kim S.B."/>
            <person name="Lee H.Y."/>
            <person name="Kim S.Y."/>
            <person name="Kim M.S."/>
            <person name="Kang B.C."/>
            <person name="Jo Y.D."/>
            <person name="Yang H.B."/>
            <person name="Jeong H.J."/>
            <person name="Kang W.H."/>
            <person name="Kwon J.K."/>
            <person name="Shin C."/>
            <person name="Lim J.Y."/>
            <person name="Park J.H."/>
            <person name="Huh J.H."/>
            <person name="Kim J.S."/>
            <person name="Kim B.D."/>
            <person name="Cohen O."/>
            <person name="Paran I."/>
            <person name="Suh M.C."/>
            <person name="Lee S.B."/>
            <person name="Kim Y.K."/>
            <person name="Shin Y."/>
            <person name="Noh S.J."/>
            <person name="Park J."/>
            <person name="Seo Y.S."/>
            <person name="Kwon S.Y."/>
            <person name="Kim H.A."/>
            <person name="Park J.M."/>
            <person name="Kim H.J."/>
            <person name="Choi S.B."/>
            <person name="Bosland P.W."/>
            <person name="Reeves G."/>
            <person name="Jo S.H."/>
            <person name="Lee B.W."/>
            <person name="Cho H.T."/>
            <person name="Choi H.S."/>
            <person name="Lee M.S."/>
            <person name="Yu Y."/>
            <person name="Do Choi Y."/>
            <person name="Park B.S."/>
            <person name="van Deynze A."/>
            <person name="Ashrafi H."/>
            <person name="Hill T."/>
            <person name="Kim W.T."/>
            <person name="Pai H.S."/>
            <person name="Ahn H.K."/>
            <person name="Yeam I."/>
            <person name="Giovannoni J.J."/>
            <person name="Rose J.K."/>
            <person name="Sorensen I."/>
            <person name="Lee S.J."/>
            <person name="Kim R.W."/>
            <person name="Choi I.Y."/>
            <person name="Choi B.S."/>
            <person name="Lim J.S."/>
            <person name="Lee Y.H."/>
            <person name="Choi D."/>
        </authorList>
    </citation>
    <scope>NUCLEOTIDE SEQUENCE [LARGE SCALE GENOMIC DNA]</scope>
    <source>
        <strain evidence="9">cv. CM334</strain>
    </source>
</reference>
<dbReference type="InterPro" id="IPR003175">
    <property type="entry name" value="CDI_dom"/>
</dbReference>
<comment type="subcellular location">
    <subcellularLocation>
        <location evidence="1">Nucleus</location>
        <location evidence="1">Nucleoplasm</location>
    </subcellularLocation>
</comment>
<gene>
    <name evidence="8" type="ORF">T459_31318</name>
</gene>
<reference evidence="8 9" key="2">
    <citation type="journal article" date="2017" name="Genome Biol.">
        <title>New reference genome sequences of hot pepper reveal the massive evolution of plant disease-resistance genes by retroduplication.</title>
        <authorList>
            <person name="Kim S."/>
            <person name="Park J."/>
            <person name="Yeom S.I."/>
            <person name="Kim Y.M."/>
            <person name="Seo E."/>
            <person name="Kim K.T."/>
            <person name="Kim M.S."/>
            <person name="Lee J.M."/>
            <person name="Cheong K."/>
            <person name="Shin H.S."/>
            <person name="Kim S.B."/>
            <person name="Han K."/>
            <person name="Lee J."/>
            <person name="Park M."/>
            <person name="Lee H.A."/>
            <person name="Lee H.Y."/>
            <person name="Lee Y."/>
            <person name="Oh S."/>
            <person name="Lee J.H."/>
            <person name="Choi E."/>
            <person name="Choi E."/>
            <person name="Lee S.E."/>
            <person name="Jeon J."/>
            <person name="Kim H."/>
            <person name="Choi G."/>
            <person name="Song H."/>
            <person name="Lee J."/>
            <person name="Lee S.C."/>
            <person name="Kwon J.K."/>
            <person name="Lee H.Y."/>
            <person name="Koo N."/>
            <person name="Hong Y."/>
            <person name="Kim R.W."/>
            <person name="Kang W.H."/>
            <person name="Huh J.H."/>
            <person name="Kang B.C."/>
            <person name="Yang T.J."/>
            <person name="Lee Y.H."/>
            <person name="Bennetzen J.L."/>
            <person name="Choi D."/>
        </authorList>
    </citation>
    <scope>NUCLEOTIDE SEQUENCE [LARGE SCALE GENOMIC DNA]</scope>
    <source>
        <strain evidence="9">cv. CM334</strain>
    </source>
</reference>
<dbReference type="GO" id="GO:0045740">
    <property type="term" value="P:positive regulation of DNA replication"/>
    <property type="evidence" value="ECO:0000318"/>
    <property type="project" value="GO_Central"/>
</dbReference>
<accession>A0A1U8FE52</accession>
<dbReference type="InterPro" id="IPR044275">
    <property type="entry name" value="KRP"/>
</dbReference>
<dbReference type="Gene3D" id="4.10.365.10">
    <property type="entry name" value="p27"/>
    <property type="match status" value="1"/>
</dbReference>